<evidence type="ECO:0000256" key="2">
    <source>
        <dbReference type="ARBA" id="ARBA00012150"/>
    </source>
</evidence>
<reference evidence="7 8" key="1">
    <citation type="submission" date="2017-07" db="EMBL/GenBank/DDBJ databases">
        <title>Draft Genome Sequences of Select Purple Nonsulfur Bacteria.</title>
        <authorList>
            <person name="Lasarre B."/>
            <person name="Mckinlay J.B."/>
        </authorList>
    </citation>
    <scope>NUCLEOTIDE SEQUENCE [LARGE SCALE GENOMIC DNA]</scope>
    <source>
        <strain evidence="7 8">DSM 11290</strain>
    </source>
</reference>
<accession>A0A327JEX2</accession>
<evidence type="ECO:0000256" key="3">
    <source>
        <dbReference type="ARBA" id="ARBA00047645"/>
    </source>
</evidence>
<dbReference type="InterPro" id="IPR017968">
    <property type="entry name" value="Acylphosphatase_CS"/>
</dbReference>
<dbReference type="PROSITE" id="PS00151">
    <property type="entry name" value="ACYLPHOSPHATASE_2"/>
    <property type="match status" value="1"/>
</dbReference>
<evidence type="ECO:0000313" key="8">
    <source>
        <dbReference type="Proteomes" id="UP000249299"/>
    </source>
</evidence>
<evidence type="ECO:0000259" key="6">
    <source>
        <dbReference type="PROSITE" id="PS51160"/>
    </source>
</evidence>
<dbReference type="PANTHER" id="PTHR47268:SF4">
    <property type="entry name" value="ACYLPHOSPHATASE"/>
    <property type="match status" value="1"/>
</dbReference>
<dbReference type="AlphaFoldDB" id="A0A327JEX2"/>
<evidence type="ECO:0000256" key="4">
    <source>
        <dbReference type="PROSITE-ProRule" id="PRU00520"/>
    </source>
</evidence>
<feature type="domain" description="Acylphosphatase-like" evidence="6">
    <location>
        <begin position="7"/>
        <end position="93"/>
    </location>
</feature>
<dbReference type="OrthoDB" id="5295388at2"/>
<feature type="active site" evidence="4">
    <location>
        <position position="22"/>
    </location>
</feature>
<dbReference type="Pfam" id="PF00708">
    <property type="entry name" value="Acylphosphatase"/>
    <property type="match status" value="1"/>
</dbReference>
<dbReference type="EMBL" id="NPEV01000061">
    <property type="protein sequence ID" value="RAI24950.1"/>
    <property type="molecule type" value="Genomic_DNA"/>
</dbReference>
<protein>
    <recommendedName>
        <fullName evidence="2 4">acylphosphatase</fullName>
        <ecNumber evidence="2 4">3.6.1.7</ecNumber>
    </recommendedName>
</protein>
<dbReference type="PRINTS" id="PR00112">
    <property type="entry name" value="ACYLPHPHTASE"/>
</dbReference>
<dbReference type="SUPFAM" id="SSF54975">
    <property type="entry name" value="Acylphosphatase/BLUF domain-like"/>
    <property type="match status" value="1"/>
</dbReference>
<proteinExistence type="inferred from homology"/>
<organism evidence="7 8">
    <name type="scientific">Rhodobium orientis</name>
    <dbReference type="NCBI Taxonomy" id="34017"/>
    <lineage>
        <taxon>Bacteria</taxon>
        <taxon>Pseudomonadati</taxon>
        <taxon>Pseudomonadota</taxon>
        <taxon>Alphaproteobacteria</taxon>
        <taxon>Hyphomicrobiales</taxon>
        <taxon>Rhodobiaceae</taxon>
        <taxon>Rhodobium</taxon>
    </lineage>
</organism>
<dbReference type="PROSITE" id="PS51160">
    <property type="entry name" value="ACYLPHOSPHATASE_3"/>
    <property type="match status" value="1"/>
</dbReference>
<evidence type="ECO:0000256" key="1">
    <source>
        <dbReference type="ARBA" id="ARBA00005614"/>
    </source>
</evidence>
<dbReference type="EC" id="3.6.1.7" evidence="2 4"/>
<comment type="catalytic activity">
    <reaction evidence="3 4">
        <text>an acyl phosphate + H2O = a carboxylate + phosphate + H(+)</text>
        <dbReference type="Rhea" id="RHEA:14965"/>
        <dbReference type="ChEBI" id="CHEBI:15377"/>
        <dbReference type="ChEBI" id="CHEBI:15378"/>
        <dbReference type="ChEBI" id="CHEBI:29067"/>
        <dbReference type="ChEBI" id="CHEBI:43474"/>
        <dbReference type="ChEBI" id="CHEBI:59918"/>
        <dbReference type="EC" id="3.6.1.7"/>
    </reaction>
</comment>
<evidence type="ECO:0000256" key="5">
    <source>
        <dbReference type="RuleBase" id="RU004168"/>
    </source>
</evidence>
<sequence length="95" mass="10548">MTDEVITRHVLISGRVQGVGYRAWCRREAEERGLSGWVRNRQNGDVEAVFSGPPEAVEAIILACRKGPGWARVDDVEIISDGAPIRGPFEMRATR</sequence>
<name>A0A327JEX2_9HYPH</name>
<feature type="active site" evidence="4">
    <location>
        <position position="40"/>
    </location>
</feature>
<keyword evidence="8" id="KW-1185">Reference proteome</keyword>
<dbReference type="NCBIfam" id="NF010996">
    <property type="entry name" value="PRK14421.1"/>
    <property type="match status" value="1"/>
</dbReference>
<dbReference type="InterPro" id="IPR020456">
    <property type="entry name" value="Acylphosphatase"/>
</dbReference>
<dbReference type="PANTHER" id="PTHR47268">
    <property type="entry name" value="ACYLPHOSPHATASE"/>
    <property type="match status" value="1"/>
</dbReference>
<comment type="similarity">
    <text evidence="1 5">Belongs to the acylphosphatase family.</text>
</comment>
<keyword evidence="4" id="KW-0378">Hydrolase</keyword>
<dbReference type="RefSeq" id="WP_111436242.1">
    <property type="nucleotide sequence ID" value="NZ_JACIGG010000002.1"/>
</dbReference>
<evidence type="ECO:0000313" key="7">
    <source>
        <dbReference type="EMBL" id="RAI24950.1"/>
    </source>
</evidence>
<dbReference type="Gene3D" id="3.30.70.100">
    <property type="match status" value="1"/>
</dbReference>
<comment type="caution">
    <text evidence="7">The sequence shown here is derived from an EMBL/GenBank/DDBJ whole genome shotgun (WGS) entry which is preliminary data.</text>
</comment>
<dbReference type="InterPro" id="IPR036046">
    <property type="entry name" value="Acylphosphatase-like_dom_sf"/>
</dbReference>
<dbReference type="Proteomes" id="UP000249299">
    <property type="component" value="Unassembled WGS sequence"/>
</dbReference>
<dbReference type="GO" id="GO:0003998">
    <property type="term" value="F:acylphosphatase activity"/>
    <property type="evidence" value="ECO:0007669"/>
    <property type="project" value="UniProtKB-EC"/>
</dbReference>
<dbReference type="InterPro" id="IPR001792">
    <property type="entry name" value="Acylphosphatase-like_dom"/>
</dbReference>
<gene>
    <name evidence="7" type="ORF">CH339_20445</name>
</gene>